<protein>
    <recommendedName>
        <fullName evidence="2">RNA 2',3'-cyclic phosphodiesterase</fullName>
        <shortName evidence="2">RNA 2',3'-CPDase</shortName>
        <ecNumber evidence="2">3.1.4.58</ecNumber>
    </recommendedName>
</protein>
<comment type="function">
    <text evidence="2">Hydrolyzes RNA 2',3'-cyclic phosphodiester to an RNA 2'-phosphomonoester.</text>
</comment>
<dbReference type="HAMAP" id="MF_01940">
    <property type="entry name" value="RNA_CPDase"/>
    <property type="match status" value="1"/>
</dbReference>
<organism evidence="4 5">
    <name type="scientific">Shewanella xiamenensis</name>
    <dbReference type="NCBI Taxonomy" id="332186"/>
    <lineage>
        <taxon>Bacteria</taxon>
        <taxon>Pseudomonadati</taxon>
        <taxon>Pseudomonadota</taxon>
        <taxon>Gammaproteobacteria</taxon>
        <taxon>Alteromonadales</taxon>
        <taxon>Shewanellaceae</taxon>
        <taxon>Shewanella</taxon>
    </lineage>
</organism>
<dbReference type="RefSeq" id="WP_047539782.1">
    <property type="nucleotide sequence ID" value="NZ_JAIHOJ010000020.1"/>
</dbReference>
<dbReference type="Gene3D" id="3.90.1140.10">
    <property type="entry name" value="Cyclic phosphodiesterase"/>
    <property type="match status" value="1"/>
</dbReference>
<feature type="active site" description="Proton donor" evidence="2">
    <location>
        <position position="43"/>
    </location>
</feature>
<dbReference type="InterPro" id="IPR004175">
    <property type="entry name" value="RNA_CPDase"/>
</dbReference>
<dbReference type="NCBIfam" id="TIGR02258">
    <property type="entry name" value="2_5_ligase"/>
    <property type="match status" value="1"/>
</dbReference>
<dbReference type="Pfam" id="PF02834">
    <property type="entry name" value="LigT_PEase"/>
    <property type="match status" value="1"/>
</dbReference>
<evidence type="ECO:0000259" key="3">
    <source>
        <dbReference type="Pfam" id="PF02834"/>
    </source>
</evidence>
<dbReference type="EMBL" id="JAOTLW010000007">
    <property type="protein sequence ID" value="MDI5831521.1"/>
    <property type="molecule type" value="Genomic_DNA"/>
</dbReference>
<keyword evidence="1 2" id="KW-0378">Hydrolase</keyword>
<evidence type="ECO:0000313" key="5">
    <source>
        <dbReference type="Proteomes" id="UP001159075"/>
    </source>
</evidence>
<evidence type="ECO:0000313" key="4">
    <source>
        <dbReference type="EMBL" id="MDI5831521.1"/>
    </source>
</evidence>
<dbReference type="PANTHER" id="PTHR35561">
    <property type="entry name" value="RNA 2',3'-CYCLIC PHOSPHODIESTERASE"/>
    <property type="match status" value="1"/>
</dbReference>
<comment type="caution">
    <text evidence="2">Lacks conserved residue(s) required for the propagation of feature annotation.</text>
</comment>
<feature type="active site" description="Proton acceptor" evidence="2">
    <location>
        <position position="125"/>
    </location>
</feature>
<dbReference type="InterPro" id="IPR009097">
    <property type="entry name" value="Cyclic_Pdiesterase"/>
</dbReference>
<reference evidence="4 5" key="1">
    <citation type="submission" date="2022-09" db="EMBL/GenBank/DDBJ databases">
        <title>The outer-membrane cytochrome OmcA is essential for infection of Shewanella oneidensis by a zebrafish-associated bacteriophage.</title>
        <authorList>
            <person name="Grenfell A.W."/>
            <person name="Intile P."/>
            <person name="Mcfarlane J."/>
            <person name="Leung D."/>
            <person name="Abdalla K."/>
            <person name="Wold M."/>
            <person name="Kees E."/>
            <person name="Gralnick J."/>
        </authorList>
    </citation>
    <scope>NUCLEOTIDE SEQUENCE [LARGE SCALE GENOMIC DNA]</scope>
    <source>
        <strain evidence="4 5">NF-5</strain>
    </source>
</reference>
<gene>
    <name evidence="4" type="primary">thpR</name>
    <name evidence="4" type="ORF">ODY93_08095</name>
</gene>
<sequence length="191" mass="21564">MLQRLFLGFALNETQRMPLLQLQQCLAQQLTPHAKPVSKANFHLTLAFLGLANQSQKTLLLEAVDRLYRPRFTVQLDKLAVWPKAQVCCLKGDRVSPALALLASQAQDLAQQLQLHQSEHPFRPHISLFRKAKSLSTFDNELPLKDLANTPITAFTLAPEQLHLYLSSSGNRGVEYHILHSWPLEQPESAQ</sequence>
<dbReference type="InterPro" id="IPR014051">
    <property type="entry name" value="Phosphoesterase_HXTX"/>
</dbReference>
<name>A0ABT6UDD9_9GAMM</name>
<feature type="domain" description="Phosphoesterase HXTX" evidence="3">
    <location>
        <begin position="12"/>
        <end position="84"/>
    </location>
</feature>
<accession>A0ABT6UDD9</accession>
<feature type="short sequence motif" description="HXTX 1" evidence="2">
    <location>
        <begin position="43"/>
        <end position="46"/>
    </location>
</feature>
<proteinExistence type="inferred from homology"/>
<evidence type="ECO:0000256" key="1">
    <source>
        <dbReference type="ARBA" id="ARBA00022801"/>
    </source>
</evidence>
<comment type="catalytic activity">
    <reaction evidence="2">
        <text>a 3'-end 2',3'-cyclophospho-ribonucleotide-RNA + H2O = a 3'-end 2'-phospho-ribonucleotide-RNA + H(+)</text>
        <dbReference type="Rhea" id="RHEA:11828"/>
        <dbReference type="Rhea" id="RHEA-COMP:10464"/>
        <dbReference type="Rhea" id="RHEA-COMP:17353"/>
        <dbReference type="ChEBI" id="CHEBI:15377"/>
        <dbReference type="ChEBI" id="CHEBI:15378"/>
        <dbReference type="ChEBI" id="CHEBI:83064"/>
        <dbReference type="ChEBI" id="CHEBI:173113"/>
        <dbReference type="EC" id="3.1.4.58"/>
    </reaction>
</comment>
<dbReference type="PANTHER" id="PTHR35561:SF1">
    <property type="entry name" value="RNA 2',3'-CYCLIC PHOSPHODIESTERASE"/>
    <property type="match status" value="1"/>
</dbReference>
<keyword evidence="5" id="KW-1185">Reference proteome</keyword>
<comment type="similarity">
    <text evidence="2">Belongs to the 2H phosphoesterase superfamily. ThpR family.</text>
</comment>
<evidence type="ECO:0000256" key="2">
    <source>
        <dbReference type="HAMAP-Rule" id="MF_01940"/>
    </source>
</evidence>
<dbReference type="SUPFAM" id="SSF55144">
    <property type="entry name" value="LigT-like"/>
    <property type="match status" value="1"/>
</dbReference>
<comment type="caution">
    <text evidence="4">The sequence shown here is derived from an EMBL/GenBank/DDBJ whole genome shotgun (WGS) entry which is preliminary data.</text>
</comment>
<dbReference type="Proteomes" id="UP001159075">
    <property type="component" value="Unassembled WGS sequence"/>
</dbReference>
<dbReference type="EC" id="3.1.4.58" evidence="2"/>